<dbReference type="PANTHER" id="PTHR36528:SF1">
    <property type="entry name" value="CRISPR SYSTEM SINGLE-STRAND-SPECIFIC DEOXYRIBONUCLEASE CAS10_CSM1 (SUBTYPE III-A)"/>
    <property type="match status" value="1"/>
</dbReference>
<dbReference type="RefSeq" id="WP_207679530.1">
    <property type="nucleotide sequence ID" value="NZ_CP061800.1"/>
</dbReference>
<accession>A0A975BVN9</accession>
<keyword evidence="10" id="KW-0051">Antiviral defense</keyword>
<keyword evidence="4" id="KW-0540">Nuclease</keyword>
<dbReference type="KEGG" id="dmm:dnm_080480"/>
<dbReference type="EMBL" id="CP061800">
    <property type="protein sequence ID" value="QTA91975.1"/>
    <property type="molecule type" value="Genomic_DNA"/>
</dbReference>
<protein>
    <recommendedName>
        <fullName evidence="2">CRISPR system single-strand-specific deoxyribonuclease Cas10/Csm1 (subtype III-A)</fullName>
    </recommendedName>
    <alternativeName>
        <fullName evidence="11">Cyclic oligoadenylate synthase</fullName>
    </alternativeName>
</protein>
<evidence type="ECO:0000256" key="3">
    <source>
        <dbReference type="ARBA" id="ARBA00022679"/>
    </source>
</evidence>
<dbReference type="GO" id="GO:0051607">
    <property type="term" value="P:defense response to virus"/>
    <property type="evidence" value="ECO:0007669"/>
    <property type="project" value="UniProtKB-KW"/>
</dbReference>
<evidence type="ECO:0000313" key="14">
    <source>
        <dbReference type="Proteomes" id="UP000663722"/>
    </source>
</evidence>
<dbReference type="GO" id="GO:0004527">
    <property type="term" value="F:exonuclease activity"/>
    <property type="evidence" value="ECO:0007669"/>
    <property type="project" value="UniProtKB-KW"/>
</dbReference>
<evidence type="ECO:0000256" key="11">
    <source>
        <dbReference type="ARBA" id="ARBA00032922"/>
    </source>
</evidence>
<keyword evidence="3" id="KW-0808">Transferase</keyword>
<dbReference type="GO" id="GO:0005524">
    <property type="term" value="F:ATP binding"/>
    <property type="evidence" value="ECO:0007669"/>
    <property type="project" value="UniProtKB-KW"/>
</dbReference>
<keyword evidence="9" id="KW-0067">ATP-binding</keyword>
<dbReference type="InterPro" id="IPR043128">
    <property type="entry name" value="Rev_trsase/Diguanyl_cyclase"/>
</dbReference>
<dbReference type="InterPro" id="IPR041062">
    <property type="entry name" value="Csm1_B"/>
</dbReference>
<keyword evidence="8" id="KW-0269">Exonuclease</keyword>
<dbReference type="Pfam" id="PF22335">
    <property type="entry name" value="Cas10-Cmr2_palm2"/>
    <property type="match status" value="1"/>
</dbReference>
<dbReference type="InterPro" id="IPR052117">
    <property type="entry name" value="Cas10/Csm1_subtype-III-A"/>
</dbReference>
<keyword evidence="14" id="KW-1185">Reference proteome</keyword>
<evidence type="ECO:0000256" key="2">
    <source>
        <dbReference type="ARBA" id="ARBA00014333"/>
    </source>
</evidence>
<name>A0A975BVN9_9BACT</name>
<dbReference type="InterPro" id="IPR054767">
    <property type="entry name" value="Cas10-Cmr2_palm2"/>
</dbReference>
<dbReference type="NCBIfam" id="TIGR02578">
    <property type="entry name" value="cas_TM1811_Csm1"/>
    <property type="match status" value="1"/>
</dbReference>
<dbReference type="GO" id="GO:0016740">
    <property type="term" value="F:transferase activity"/>
    <property type="evidence" value="ECO:0007669"/>
    <property type="project" value="UniProtKB-KW"/>
</dbReference>
<evidence type="ECO:0000259" key="12">
    <source>
        <dbReference type="PROSITE" id="PS50887"/>
    </source>
</evidence>
<reference evidence="13" key="1">
    <citation type="journal article" date="2021" name="Microb. Physiol.">
        <title>Proteogenomic Insights into the Physiology of Marine, Sulfate-Reducing, Filamentous Desulfonema limicola and Desulfonema magnum.</title>
        <authorList>
            <person name="Schnaars V."/>
            <person name="Wohlbrand L."/>
            <person name="Scheve S."/>
            <person name="Hinrichs C."/>
            <person name="Reinhardt R."/>
            <person name="Rabus R."/>
        </authorList>
    </citation>
    <scope>NUCLEOTIDE SEQUENCE</scope>
    <source>
        <strain evidence="13">4be13</strain>
    </source>
</reference>
<keyword evidence="6" id="KW-0255">Endonuclease</keyword>
<dbReference type="InterPro" id="IPR013408">
    <property type="entry name" value="Cas10/Csm1"/>
</dbReference>
<evidence type="ECO:0000256" key="5">
    <source>
        <dbReference type="ARBA" id="ARBA00022741"/>
    </source>
</evidence>
<dbReference type="AlphaFoldDB" id="A0A975BVN9"/>
<feature type="domain" description="GGDEF" evidence="12">
    <location>
        <begin position="500"/>
        <end position="658"/>
    </location>
</feature>
<gene>
    <name evidence="13" type="primary">cas10-1</name>
    <name evidence="13" type="ORF">dnm_080480</name>
</gene>
<evidence type="ECO:0000256" key="6">
    <source>
        <dbReference type="ARBA" id="ARBA00022759"/>
    </source>
</evidence>
<evidence type="ECO:0000256" key="4">
    <source>
        <dbReference type="ARBA" id="ARBA00022722"/>
    </source>
</evidence>
<dbReference type="PROSITE" id="PS50887">
    <property type="entry name" value="GGDEF"/>
    <property type="match status" value="1"/>
</dbReference>
<dbReference type="Gene3D" id="3.30.70.270">
    <property type="match status" value="1"/>
</dbReference>
<evidence type="ECO:0000256" key="10">
    <source>
        <dbReference type="ARBA" id="ARBA00023118"/>
    </source>
</evidence>
<dbReference type="PANTHER" id="PTHR36528">
    <property type="entry name" value="CRISPR SYSTEM SINGLE-STRAND-SPECIFIC DEOXYRIBONUCLEASE CAS10/CSM1 (SUBTYPE III-A)"/>
    <property type="match status" value="1"/>
</dbReference>
<comment type="similarity">
    <text evidence="1">Belongs to the CRISPR-associated Cas10/Csm1 family.</text>
</comment>
<keyword evidence="7" id="KW-0378">Hydrolase</keyword>
<evidence type="ECO:0000256" key="8">
    <source>
        <dbReference type="ARBA" id="ARBA00022839"/>
    </source>
</evidence>
<organism evidence="13 14">
    <name type="scientific">Desulfonema magnum</name>
    <dbReference type="NCBI Taxonomy" id="45655"/>
    <lineage>
        <taxon>Bacteria</taxon>
        <taxon>Pseudomonadati</taxon>
        <taxon>Thermodesulfobacteriota</taxon>
        <taxon>Desulfobacteria</taxon>
        <taxon>Desulfobacterales</taxon>
        <taxon>Desulfococcaceae</taxon>
        <taxon>Desulfonema</taxon>
    </lineage>
</organism>
<dbReference type="InterPro" id="IPR000160">
    <property type="entry name" value="GGDEF_dom"/>
</dbReference>
<sequence length="788" mass="89518">MDSHFRNVILSALFNPLDQFTEISQWIKETGLDDVISFTSHPSHDAEISNLHLNSLSILSQANELAKAGAGSEEKAAEDTKTHKHGLLNAFSNIRLGKKEKASPSFFMPARIGDEILYPLFTPPDSPPDIQSLWQDFEQDILEIKSHLSISAALMLLEKYFSFVPFQPGSETLISDISLYQHAKISGALAANIFNHLSETHGEYLENTDLNAAISDRVENKHLLIGGDISGVQDFIYTISSANALKSLRGRSFYLEMLTEKVVLDLIESLNVSFANLIYSGGGGFYLMAQNTESARDNIKGIRSHINKWLLDEFEGTLCFHIEFTEFCGNDLISGSRENSEYPFADVWYKLSQKIEDSKKRKFAGLLDQIFKTQLPQNLDESCAICHTDNKPITYDETKGISTCRSCYDFNRISGRLKKGETYRFVQTTKTPGTGKYDFKIADSFYTFSKTPQKGMFTYIINSWDAKDWVDRHGTQLLIGTYTSGCEELEELAKESRGKHFIAALRMDVDNLGRVFLEGLSDKSMPRMASLSRHLTLFFKYYINFVCEGRLGFDAYQIKSDGSGNKARPVDIIYSGGDDLFILGAWDQVAEIAFDIRRAFREYTGNNKSVTLSAGVTLHKPNYPVYQIAEMSKKGESEAKDNSEINFREKDSLCLFYNESWKAKDRFLHDRLKKERRGWDTSPPKKIISQASFWDDADQDVFAMARDMTNKIDWSKVSHALMHKLFMVVEIWQKDGVLCMPALHYVIKKSRKNLGDDSAKLFFNLRTEQMPKLLAPLTWVEYLHRKGG</sequence>
<dbReference type="GO" id="GO:0004519">
    <property type="term" value="F:endonuclease activity"/>
    <property type="evidence" value="ECO:0007669"/>
    <property type="project" value="UniProtKB-KW"/>
</dbReference>
<dbReference type="Pfam" id="PF18211">
    <property type="entry name" value="Csm1_B"/>
    <property type="match status" value="1"/>
</dbReference>
<dbReference type="Proteomes" id="UP000663722">
    <property type="component" value="Chromosome"/>
</dbReference>
<evidence type="ECO:0000256" key="1">
    <source>
        <dbReference type="ARBA" id="ARBA00005700"/>
    </source>
</evidence>
<proteinExistence type="inferred from homology"/>
<keyword evidence="5" id="KW-0547">Nucleotide-binding</keyword>
<evidence type="ECO:0000256" key="9">
    <source>
        <dbReference type="ARBA" id="ARBA00022840"/>
    </source>
</evidence>
<evidence type="ECO:0000313" key="13">
    <source>
        <dbReference type="EMBL" id="QTA91975.1"/>
    </source>
</evidence>
<evidence type="ECO:0000256" key="7">
    <source>
        <dbReference type="ARBA" id="ARBA00022801"/>
    </source>
</evidence>